<dbReference type="Proteomes" id="UP000680304">
    <property type="component" value="Unassembled WGS sequence"/>
</dbReference>
<protein>
    <recommendedName>
        <fullName evidence="3">Signal peptidase II</fullName>
    </recommendedName>
</protein>
<evidence type="ECO:0000313" key="2">
    <source>
        <dbReference type="Proteomes" id="UP000680304"/>
    </source>
</evidence>
<name>A0ABQ4N7J1_9BACL</name>
<gene>
    <name evidence="1" type="ORF">PACILC2_27290</name>
</gene>
<accession>A0ABQ4N7J1</accession>
<dbReference type="EMBL" id="BOVJ01000081">
    <property type="protein sequence ID" value="GIQ64161.1"/>
    <property type="molecule type" value="Genomic_DNA"/>
</dbReference>
<comment type="caution">
    <text evidence="1">The sequence shown here is derived from an EMBL/GenBank/DDBJ whole genome shotgun (WGS) entry which is preliminary data.</text>
</comment>
<organism evidence="1 2">
    <name type="scientific">Paenibacillus cisolokensis</name>
    <dbReference type="NCBI Taxonomy" id="1658519"/>
    <lineage>
        <taxon>Bacteria</taxon>
        <taxon>Bacillati</taxon>
        <taxon>Bacillota</taxon>
        <taxon>Bacilli</taxon>
        <taxon>Bacillales</taxon>
        <taxon>Paenibacillaceae</taxon>
        <taxon>Paenibacillus</taxon>
    </lineage>
</organism>
<evidence type="ECO:0008006" key="3">
    <source>
        <dbReference type="Google" id="ProtNLM"/>
    </source>
</evidence>
<proteinExistence type="predicted"/>
<keyword evidence="2" id="KW-1185">Reference proteome</keyword>
<reference evidence="1 2" key="1">
    <citation type="submission" date="2021-04" db="EMBL/GenBank/DDBJ databases">
        <title>Draft genome sequence of Paenibacillus cisolokensis, LC2-13A.</title>
        <authorList>
            <person name="Uke A."/>
            <person name="Chhe C."/>
            <person name="Baramee S."/>
            <person name="Kosugi A."/>
        </authorList>
    </citation>
    <scope>NUCLEOTIDE SEQUENCE [LARGE SCALE GENOMIC DNA]</scope>
    <source>
        <strain evidence="1 2">LC2-13A</strain>
    </source>
</reference>
<evidence type="ECO:0000313" key="1">
    <source>
        <dbReference type="EMBL" id="GIQ64161.1"/>
    </source>
</evidence>
<sequence length="62" mass="7403">MRYYSYGIALFIFIVDFITKKWIENNLELYEKINVIGTFFKLRPFAIPVPPSAFWKISAFSF</sequence>